<accession>A0A5C3MY88</accession>
<evidence type="ECO:0000313" key="1">
    <source>
        <dbReference type="EMBL" id="TFK50469.1"/>
    </source>
</evidence>
<dbReference type="Proteomes" id="UP000305948">
    <property type="component" value="Unassembled WGS sequence"/>
</dbReference>
<proteinExistence type="predicted"/>
<keyword evidence="2" id="KW-1185">Reference proteome</keyword>
<evidence type="ECO:0000313" key="2">
    <source>
        <dbReference type="Proteomes" id="UP000305948"/>
    </source>
</evidence>
<protein>
    <submittedName>
        <fullName evidence="1">Uncharacterized protein</fullName>
    </submittedName>
</protein>
<dbReference type="AlphaFoldDB" id="A0A5C3MY88"/>
<sequence>MARDRICVGAAVAEGRLWVLVCSVQNVALISPSSRTHLSEMGETTDAAMLSLFVSMQAGYNMPPVLRPLMGDSGNACGRRSPELLSQWTNQFYAHEGGTGMSTSELFVGPGGNQFALLQGGSMPARRCVRWSSFSAGCKTSTLTSFMIHRRFYPTTVIADPSKVA</sequence>
<reference evidence="1 2" key="1">
    <citation type="journal article" date="2019" name="Nat. Ecol. Evol.">
        <title>Megaphylogeny resolves global patterns of mushroom evolution.</title>
        <authorList>
            <person name="Varga T."/>
            <person name="Krizsan K."/>
            <person name="Foldi C."/>
            <person name="Dima B."/>
            <person name="Sanchez-Garcia M."/>
            <person name="Sanchez-Ramirez S."/>
            <person name="Szollosi G.J."/>
            <person name="Szarkandi J.G."/>
            <person name="Papp V."/>
            <person name="Albert L."/>
            <person name="Andreopoulos W."/>
            <person name="Angelini C."/>
            <person name="Antonin V."/>
            <person name="Barry K.W."/>
            <person name="Bougher N.L."/>
            <person name="Buchanan P."/>
            <person name="Buyck B."/>
            <person name="Bense V."/>
            <person name="Catcheside P."/>
            <person name="Chovatia M."/>
            <person name="Cooper J."/>
            <person name="Damon W."/>
            <person name="Desjardin D."/>
            <person name="Finy P."/>
            <person name="Geml J."/>
            <person name="Haridas S."/>
            <person name="Hughes K."/>
            <person name="Justo A."/>
            <person name="Karasinski D."/>
            <person name="Kautmanova I."/>
            <person name="Kiss B."/>
            <person name="Kocsube S."/>
            <person name="Kotiranta H."/>
            <person name="LaButti K.M."/>
            <person name="Lechner B.E."/>
            <person name="Liimatainen K."/>
            <person name="Lipzen A."/>
            <person name="Lukacs Z."/>
            <person name="Mihaltcheva S."/>
            <person name="Morgado L.N."/>
            <person name="Niskanen T."/>
            <person name="Noordeloos M.E."/>
            <person name="Ohm R.A."/>
            <person name="Ortiz-Santana B."/>
            <person name="Ovrebo C."/>
            <person name="Racz N."/>
            <person name="Riley R."/>
            <person name="Savchenko A."/>
            <person name="Shiryaev A."/>
            <person name="Soop K."/>
            <person name="Spirin V."/>
            <person name="Szebenyi C."/>
            <person name="Tomsovsky M."/>
            <person name="Tulloss R.E."/>
            <person name="Uehling J."/>
            <person name="Grigoriev I.V."/>
            <person name="Vagvolgyi C."/>
            <person name="Papp T."/>
            <person name="Martin F.M."/>
            <person name="Miettinen O."/>
            <person name="Hibbett D.S."/>
            <person name="Nagy L.G."/>
        </authorList>
    </citation>
    <scope>NUCLEOTIDE SEQUENCE [LARGE SCALE GENOMIC DNA]</scope>
    <source>
        <strain evidence="1 2">OMC1185</strain>
    </source>
</reference>
<dbReference type="EMBL" id="ML213513">
    <property type="protein sequence ID" value="TFK50469.1"/>
    <property type="molecule type" value="Genomic_DNA"/>
</dbReference>
<gene>
    <name evidence="1" type="ORF">OE88DRAFT_1660894</name>
</gene>
<name>A0A5C3MY88_9AGAM</name>
<organism evidence="1 2">
    <name type="scientific">Heliocybe sulcata</name>
    <dbReference type="NCBI Taxonomy" id="5364"/>
    <lineage>
        <taxon>Eukaryota</taxon>
        <taxon>Fungi</taxon>
        <taxon>Dikarya</taxon>
        <taxon>Basidiomycota</taxon>
        <taxon>Agaricomycotina</taxon>
        <taxon>Agaricomycetes</taxon>
        <taxon>Gloeophyllales</taxon>
        <taxon>Gloeophyllaceae</taxon>
        <taxon>Heliocybe</taxon>
    </lineage>
</organism>